<feature type="transmembrane region" description="Helical" evidence="1">
    <location>
        <begin position="253"/>
        <end position="273"/>
    </location>
</feature>
<sequence length="514" mass="57623">MPACPAMFASERVHPIVTSVPSPDILPVDSPTAIAWRTVRTLRKVLRNSLLSVTISWLFAFCCSIGDVFSGLTPCEQSFEEFLVAKMLWFHCFFCIATVSIYVSLLRTEQLTDKFKDRLPLIHWVRRLARLTSPYCVVVALAVVGGCIGLSRIPGQNYRSKTSVYFTHICFYAFVGYTEVQARHLFRTETVRGQARTLQQLMRREQRKLSNPSINPALARKRRFLRVIVQDLPLIASALFATAYVHVVSSIKITTQLYLTLFAMSSIIVKLGLQELAKSFLSKKTRTPNMRTMAIIVAAPTILVDTQLRTVLLCQDNASMTVVGSLLLAAAEIVIRLGKTAYVRWAEHRILTRRSLSSALIVAEATWATKISKLDGPRHRTTSSLRIVDPIQDRVHRLLSLHAAEIYSDMHAEYIAMGCSYGILFFFGAHPKYQLADYENNVSGRITAVHWTNASITGLQLGIEIIVDFVACALEIRRGIDFEQLNRDDSFLAVFVIAVSLVNVHISSGMYLSS</sequence>
<feature type="transmembrane region" description="Helical" evidence="1">
    <location>
        <begin position="293"/>
        <end position="312"/>
    </location>
</feature>
<evidence type="ECO:0000256" key="1">
    <source>
        <dbReference type="SAM" id="Phobius"/>
    </source>
</evidence>
<keyword evidence="1" id="KW-1133">Transmembrane helix</keyword>
<dbReference type="AlphaFoldDB" id="W2JT53"/>
<feature type="transmembrane region" description="Helical" evidence="1">
    <location>
        <begin position="318"/>
        <end position="335"/>
    </location>
</feature>
<feature type="transmembrane region" description="Helical" evidence="1">
    <location>
        <begin position="163"/>
        <end position="180"/>
    </location>
</feature>
<protein>
    <submittedName>
        <fullName evidence="3">Uncharacterized protein</fullName>
    </submittedName>
</protein>
<dbReference type="EMBL" id="KI684302">
    <property type="protein sequence ID" value="ETK95448.1"/>
    <property type="molecule type" value="Genomic_DNA"/>
</dbReference>
<name>W2JT53_PHYNI</name>
<reference evidence="2" key="1">
    <citation type="submission" date="2013-11" db="EMBL/GenBank/DDBJ databases">
        <title>The Genome Sequence of Phytophthora parasitica CJ02B3.</title>
        <authorList>
            <consortium name="The Broad Institute Genomics Platform"/>
            <person name="Russ C."/>
            <person name="Tyler B."/>
            <person name="Panabieres F."/>
            <person name="Shan W."/>
            <person name="Tripathy S."/>
            <person name="Grunwald N."/>
            <person name="Machado M."/>
            <person name="Johnson C.S."/>
            <person name="Arredondo F."/>
            <person name="Hong C."/>
            <person name="Coffey M."/>
            <person name="Young S.K."/>
            <person name="Zeng Q."/>
            <person name="Gargeya S."/>
            <person name="Fitzgerald M."/>
            <person name="Abouelleil A."/>
            <person name="Alvarado L."/>
            <person name="Chapman S.B."/>
            <person name="Gainer-Dewar J."/>
            <person name="Goldberg J."/>
            <person name="Griggs A."/>
            <person name="Gujja S."/>
            <person name="Hansen M."/>
            <person name="Howarth C."/>
            <person name="Imamovic A."/>
            <person name="Ireland A."/>
            <person name="Larimer J."/>
            <person name="McCowan C."/>
            <person name="Murphy C."/>
            <person name="Pearson M."/>
            <person name="Poon T.W."/>
            <person name="Priest M."/>
            <person name="Roberts A."/>
            <person name="Saif S."/>
            <person name="Shea T."/>
            <person name="Sykes S."/>
            <person name="Wortman J."/>
            <person name="Nusbaum C."/>
            <person name="Birren B."/>
        </authorList>
    </citation>
    <scope>NUCLEOTIDE SEQUENCE [LARGE SCALE GENOMIC DNA]</scope>
    <source>
        <strain evidence="2">CJ02B3</strain>
    </source>
</reference>
<evidence type="ECO:0000313" key="3">
    <source>
        <dbReference type="EMBL" id="ETL48833.1"/>
    </source>
</evidence>
<dbReference type="Proteomes" id="UP000053864">
    <property type="component" value="Unassembled WGS sequence"/>
</dbReference>
<feature type="transmembrane region" description="Helical" evidence="1">
    <location>
        <begin position="50"/>
        <end position="68"/>
    </location>
</feature>
<keyword evidence="1" id="KW-0812">Transmembrane</keyword>
<feature type="transmembrane region" description="Helical" evidence="1">
    <location>
        <begin position="128"/>
        <end position="151"/>
    </location>
</feature>
<evidence type="ECO:0000313" key="2">
    <source>
        <dbReference type="EMBL" id="ETK95448.1"/>
    </source>
</evidence>
<evidence type="ECO:0000313" key="4">
    <source>
        <dbReference type="Proteomes" id="UP000053864"/>
    </source>
</evidence>
<dbReference type="VEuPathDB" id="FungiDB:PPTG_06826"/>
<organism evidence="3 4">
    <name type="scientific">Phytophthora nicotianae</name>
    <name type="common">Potato buckeye rot agent</name>
    <name type="synonym">Phytophthora parasitica</name>
    <dbReference type="NCBI Taxonomy" id="4792"/>
    <lineage>
        <taxon>Eukaryota</taxon>
        <taxon>Sar</taxon>
        <taxon>Stramenopiles</taxon>
        <taxon>Oomycota</taxon>
        <taxon>Peronosporomycetes</taxon>
        <taxon>Peronosporales</taxon>
        <taxon>Peronosporaceae</taxon>
        <taxon>Phytophthora</taxon>
    </lineage>
</organism>
<feature type="transmembrane region" description="Helical" evidence="1">
    <location>
        <begin position="224"/>
        <end position="247"/>
    </location>
</feature>
<dbReference type="EMBL" id="KI670777">
    <property type="protein sequence ID" value="ETL48833.1"/>
    <property type="molecule type" value="Genomic_DNA"/>
</dbReference>
<accession>W2JT53</accession>
<feature type="transmembrane region" description="Helical" evidence="1">
    <location>
        <begin position="88"/>
        <end position="107"/>
    </location>
</feature>
<reference evidence="3 4" key="2">
    <citation type="submission" date="2013-11" db="EMBL/GenBank/DDBJ databases">
        <title>The Genome Sequence of Phytophthora parasitica CJ05E6.</title>
        <authorList>
            <consortium name="The Broad Institute Genomics Platform"/>
            <person name="Russ C."/>
            <person name="Tyler B."/>
            <person name="Panabieres F."/>
            <person name="Shan W."/>
            <person name="Tripathy S."/>
            <person name="Grunwald N."/>
            <person name="Machado M."/>
            <person name="Johnson C.S."/>
            <person name="Arredondo F."/>
            <person name="Hong C."/>
            <person name="Coffey M."/>
            <person name="Young S.K."/>
            <person name="Zeng Q."/>
            <person name="Gargeya S."/>
            <person name="Fitzgerald M."/>
            <person name="Abouelleil A."/>
            <person name="Alvarado L."/>
            <person name="Chapman S.B."/>
            <person name="Gainer-Dewar J."/>
            <person name="Goldberg J."/>
            <person name="Griggs A."/>
            <person name="Gujja S."/>
            <person name="Hansen M."/>
            <person name="Howarth C."/>
            <person name="Imamovic A."/>
            <person name="Ireland A."/>
            <person name="Larimer J."/>
            <person name="McCowan C."/>
            <person name="Murphy C."/>
            <person name="Pearson M."/>
            <person name="Poon T.W."/>
            <person name="Priest M."/>
            <person name="Roberts A."/>
            <person name="Saif S."/>
            <person name="Shea T."/>
            <person name="Sykes S."/>
            <person name="Wortman J."/>
            <person name="Nusbaum C."/>
            <person name="Birren B."/>
        </authorList>
    </citation>
    <scope>NUCLEOTIDE SEQUENCE [LARGE SCALE GENOMIC DNA]</scope>
    <source>
        <strain evidence="3 4">CJ05E6</strain>
    </source>
</reference>
<feature type="transmembrane region" description="Helical" evidence="1">
    <location>
        <begin position="491"/>
        <end position="512"/>
    </location>
</feature>
<keyword evidence="1" id="KW-0472">Membrane</keyword>
<dbReference type="Proteomes" id="UP000053236">
    <property type="component" value="Unassembled WGS sequence"/>
</dbReference>
<gene>
    <name evidence="2" type="ORF">L915_01620</name>
    <name evidence="3" type="ORF">L916_01595</name>
</gene>
<proteinExistence type="predicted"/>